<proteinExistence type="inferred from homology"/>
<dbReference type="InterPro" id="IPR045584">
    <property type="entry name" value="Pilin-like"/>
</dbReference>
<reference evidence="13 14" key="1">
    <citation type="submission" date="2018-12" db="EMBL/GenBank/DDBJ databases">
        <title>The genome sequences of Variovorax guangxiensis DSM 27352.</title>
        <authorList>
            <person name="Gao J."/>
            <person name="Sun J."/>
        </authorList>
    </citation>
    <scope>NUCLEOTIDE SEQUENCE [LARGE SCALE GENOMIC DNA]</scope>
    <source>
        <strain evidence="13 14">DSM 27352</strain>
    </source>
</reference>
<comment type="subcellular location">
    <subcellularLocation>
        <location evidence="1">Cell inner membrane</location>
        <topology evidence="1">Single-pass membrane protein</topology>
    </subcellularLocation>
</comment>
<dbReference type="Proteomes" id="UP000281118">
    <property type="component" value="Unassembled WGS sequence"/>
</dbReference>
<name>A0A3S1A201_9BURK</name>
<dbReference type="AlphaFoldDB" id="A0A3S1A201"/>
<evidence type="ECO:0000256" key="9">
    <source>
        <dbReference type="ARBA" id="ARBA00025772"/>
    </source>
</evidence>
<sequence>MHGYGREHELPGLLAMNARKLPPRKKGFTLIELMVTIAVAAILMMVGVPSFVAFHRNSQLTSAANSFIAALNAARGEAMKRGRQAVVVPRADNDWATGWTVFVDTDNNRKLDDSDILITRQDALPAYFSATGQGTAKSSPAYIMFNPSGYTQTSDSTFQPATLKIERNDIPDAAKTRQTRIVVIAKTGRARVCQPATDTTCTTSASE</sequence>
<evidence type="ECO:0000256" key="11">
    <source>
        <dbReference type="SAM" id="Phobius"/>
    </source>
</evidence>
<evidence type="ECO:0000256" key="4">
    <source>
        <dbReference type="ARBA" id="ARBA00022481"/>
    </source>
</evidence>
<comment type="similarity">
    <text evidence="9">Belongs to the GSP H family.</text>
</comment>
<evidence type="ECO:0000256" key="10">
    <source>
        <dbReference type="ARBA" id="ARBA00030775"/>
    </source>
</evidence>
<organism evidence="13 14">
    <name type="scientific">Variovorax guangxiensis</name>
    <dbReference type="NCBI Taxonomy" id="1775474"/>
    <lineage>
        <taxon>Bacteria</taxon>
        <taxon>Pseudomonadati</taxon>
        <taxon>Pseudomonadota</taxon>
        <taxon>Betaproteobacteria</taxon>
        <taxon>Burkholderiales</taxon>
        <taxon>Comamonadaceae</taxon>
        <taxon>Variovorax</taxon>
    </lineage>
</organism>
<dbReference type="GO" id="GO:0015627">
    <property type="term" value="C:type II protein secretion system complex"/>
    <property type="evidence" value="ECO:0007669"/>
    <property type="project" value="InterPro"/>
</dbReference>
<keyword evidence="4" id="KW-0488">Methylation</keyword>
<keyword evidence="7 11" id="KW-1133">Transmembrane helix</keyword>
<dbReference type="OrthoDB" id="8592199at2"/>
<feature type="transmembrane region" description="Helical" evidence="11">
    <location>
        <begin position="28"/>
        <end position="52"/>
    </location>
</feature>
<evidence type="ECO:0000313" key="13">
    <source>
        <dbReference type="EMBL" id="RUR66885.1"/>
    </source>
</evidence>
<evidence type="ECO:0000256" key="6">
    <source>
        <dbReference type="ARBA" id="ARBA00022692"/>
    </source>
</evidence>
<dbReference type="Gene3D" id="3.55.40.10">
    <property type="entry name" value="minor pseudopilin epsh domain"/>
    <property type="match status" value="1"/>
</dbReference>
<dbReference type="EMBL" id="RXFT01000002">
    <property type="protein sequence ID" value="RUR66885.1"/>
    <property type="molecule type" value="Genomic_DNA"/>
</dbReference>
<accession>A0A3S1A201</accession>
<keyword evidence="8 11" id="KW-0472">Membrane</keyword>
<dbReference type="GO" id="GO:0005886">
    <property type="term" value="C:plasma membrane"/>
    <property type="evidence" value="ECO:0007669"/>
    <property type="project" value="UniProtKB-SubCell"/>
</dbReference>
<dbReference type="PROSITE" id="PS00409">
    <property type="entry name" value="PROKAR_NTER_METHYL"/>
    <property type="match status" value="1"/>
</dbReference>
<dbReference type="GO" id="GO:0015628">
    <property type="term" value="P:protein secretion by the type II secretion system"/>
    <property type="evidence" value="ECO:0007669"/>
    <property type="project" value="InterPro"/>
</dbReference>
<dbReference type="InterPro" id="IPR022346">
    <property type="entry name" value="T2SS_GspH"/>
</dbReference>
<evidence type="ECO:0000256" key="7">
    <source>
        <dbReference type="ARBA" id="ARBA00022989"/>
    </source>
</evidence>
<evidence type="ECO:0000259" key="12">
    <source>
        <dbReference type="Pfam" id="PF12019"/>
    </source>
</evidence>
<evidence type="ECO:0000256" key="1">
    <source>
        <dbReference type="ARBA" id="ARBA00004377"/>
    </source>
</evidence>
<evidence type="ECO:0000256" key="5">
    <source>
        <dbReference type="ARBA" id="ARBA00022519"/>
    </source>
</evidence>
<dbReference type="Pfam" id="PF12019">
    <property type="entry name" value="GspH"/>
    <property type="match status" value="1"/>
</dbReference>
<evidence type="ECO:0000313" key="14">
    <source>
        <dbReference type="Proteomes" id="UP000281118"/>
    </source>
</evidence>
<dbReference type="NCBIfam" id="TIGR02532">
    <property type="entry name" value="IV_pilin_GFxxxE"/>
    <property type="match status" value="1"/>
</dbReference>
<gene>
    <name evidence="13" type="ORF">EJP67_07370</name>
</gene>
<dbReference type="Pfam" id="PF07963">
    <property type="entry name" value="N_methyl"/>
    <property type="match status" value="1"/>
</dbReference>
<dbReference type="InterPro" id="IPR012902">
    <property type="entry name" value="N_methyl_site"/>
</dbReference>
<evidence type="ECO:0000256" key="8">
    <source>
        <dbReference type="ARBA" id="ARBA00023136"/>
    </source>
</evidence>
<feature type="domain" description="General secretion pathway GspH" evidence="12">
    <location>
        <begin position="63"/>
        <end position="183"/>
    </location>
</feature>
<protein>
    <recommendedName>
        <fullName evidence="2">Type II secretion system protein H</fullName>
    </recommendedName>
    <alternativeName>
        <fullName evidence="10">General secretion pathway protein H</fullName>
    </alternativeName>
</protein>
<comment type="caution">
    <text evidence="13">The sequence shown here is derived from an EMBL/GenBank/DDBJ whole genome shotgun (WGS) entry which is preliminary data.</text>
</comment>
<keyword evidence="5" id="KW-0997">Cell inner membrane</keyword>
<keyword evidence="6 11" id="KW-0812">Transmembrane</keyword>
<dbReference type="SUPFAM" id="SSF54523">
    <property type="entry name" value="Pili subunits"/>
    <property type="match status" value="1"/>
</dbReference>
<evidence type="ECO:0000256" key="3">
    <source>
        <dbReference type="ARBA" id="ARBA00022475"/>
    </source>
</evidence>
<keyword evidence="3" id="KW-1003">Cell membrane</keyword>
<evidence type="ECO:0000256" key="2">
    <source>
        <dbReference type="ARBA" id="ARBA00021549"/>
    </source>
</evidence>